<feature type="transmembrane region" description="Helical" evidence="1">
    <location>
        <begin position="12"/>
        <end position="30"/>
    </location>
</feature>
<feature type="transmembrane region" description="Helical" evidence="1">
    <location>
        <begin position="237"/>
        <end position="258"/>
    </location>
</feature>
<organism evidence="3 4">
    <name type="scientific">Allocoprobacillus halotolerans</name>
    <dbReference type="NCBI Taxonomy" id="2944914"/>
    <lineage>
        <taxon>Bacteria</taxon>
        <taxon>Bacillati</taxon>
        <taxon>Bacillota</taxon>
        <taxon>Erysipelotrichia</taxon>
        <taxon>Erysipelotrichales</taxon>
        <taxon>Erysipelotrichaceae</taxon>
        <taxon>Allocoprobacillus</taxon>
    </lineage>
</organism>
<dbReference type="RefSeq" id="WP_290142240.1">
    <property type="nucleotide sequence ID" value="NZ_CP101620.1"/>
</dbReference>
<dbReference type="EMBL" id="CP101620">
    <property type="protein sequence ID" value="UTY40762.1"/>
    <property type="molecule type" value="Genomic_DNA"/>
</dbReference>
<sequence>MNCQVFKKKYCLFIACLLFICMGIGSFYDYQISSKLYDSQNLFGIFFASYGQLPAMLCLSVSGTLLLRMKDNTTSFKKVLCYIFAVLLNALSIMAVAIDPLLYIKNMSPLVSVMIAIIIVGGIDVWVYRVTQQTPLHQIKKFIILLLGVMFVELIVINVIKISWGRPRMRFISEYSVDLFQPWWVIGSQAKEHFMALGIASEEFKSFPSGHTANAACAMLLGCLPLMITKLKGKEDILFWLGALFTFIVAFSRIVAGAHFLTDVTIGMAVTFIIEIIIIRYLWKKEL</sequence>
<keyword evidence="1" id="KW-0472">Membrane</keyword>
<name>A0ABY5I7K4_9FIRM</name>
<feature type="transmembrane region" description="Helical" evidence="1">
    <location>
        <begin position="264"/>
        <end position="283"/>
    </location>
</feature>
<reference evidence="3" key="1">
    <citation type="submission" date="2022-07" db="EMBL/GenBank/DDBJ databases">
        <title>Faecal culturing of patients with breast cancer.</title>
        <authorList>
            <person name="Teng N.M.Y."/>
            <person name="Kiu R."/>
            <person name="Evans R."/>
            <person name="Baker D.J."/>
            <person name="Zenner C."/>
            <person name="Robinson S.D."/>
            <person name="Hall L.J."/>
        </authorList>
    </citation>
    <scope>NUCLEOTIDE SEQUENCE</scope>
    <source>
        <strain evidence="3">LH1062</strain>
    </source>
</reference>
<dbReference type="Proteomes" id="UP001060112">
    <property type="component" value="Chromosome"/>
</dbReference>
<feature type="transmembrane region" description="Helical" evidence="1">
    <location>
        <begin position="211"/>
        <end position="228"/>
    </location>
</feature>
<evidence type="ECO:0000313" key="3">
    <source>
        <dbReference type="EMBL" id="UTY40762.1"/>
    </source>
</evidence>
<feature type="transmembrane region" description="Helical" evidence="1">
    <location>
        <begin position="142"/>
        <end position="164"/>
    </location>
</feature>
<evidence type="ECO:0000259" key="2">
    <source>
        <dbReference type="SMART" id="SM00014"/>
    </source>
</evidence>
<feature type="transmembrane region" description="Helical" evidence="1">
    <location>
        <begin position="79"/>
        <end position="98"/>
    </location>
</feature>
<dbReference type="Gene3D" id="1.20.144.10">
    <property type="entry name" value="Phosphatidic acid phosphatase type 2/haloperoxidase"/>
    <property type="match status" value="1"/>
</dbReference>
<keyword evidence="4" id="KW-1185">Reference proteome</keyword>
<protein>
    <submittedName>
        <fullName evidence="3">Phosphatase PAP2 family protein</fullName>
    </submittedName>
</protein>
<dbReference type="Pfam" id="PF01569">
    <property type="entry name" value="PAP2"/>
    <property type="match status" value="1"/>
</dbReference>
<dbReference type="InterPro" id="IPR000326">
    <property type="entry name" value="PAP2/HPO"/>
</dbReference>
<dbReference type="SMART" id="SM00014">
    <property type="entry name" value="acidPPc"/>
    <property type="match status" value="1"/>
</dbReference>
<accession>A0ABY5I7K4</accession>
<feature type="transmembrane region" description="Helical" evidence="1">
    <location>
        <begin position="42"/>
        <end position="67"/>
    </location>
</feature>
<feature type="transmembrane region" description="Helical" evidence="1">
    <location>
        <begin position="110"/>
        <end position="130"/>
    </location>
</feature>
<dbReference type="PANTHER" id="PTHR14969:SF13">
    <property type="entry name" value="AT30094P"/>
    <property type="match status" value="1"/>
</dbReference>
<feature type="domain" description="Phosphatidic acid phosphatase type 2/haloperoxidase" evidence="2">
    <location>
        <begin position="142"/>
        <end position="279"/>
    </location>
</feature>
<proteinExistence type="predicted"/>
<dbReference type="PANTHER" id="PTHR14969">
    <property type="entry name" value="SPHINGOSINE-1-PHOSPHATE PHOSPHOHYDROLASE"/>
    <property type="match status" value="1"/>
</dbReference>
<dbReference type="InterPro" id="IPR036938">
    <property type="entry name" value="PAP2/HPO_sf"/>
</dbReference>
<dbReference type="SUPFAM" id="SSF48317">
    <property type="entry name" value="Acid phosphatase/Vanadium-dependent haloperoxidase"/>
    <property type="match status" value="1"/>
</dbReference>
<evidence type="ECO:0000313" key="4">
    <source>
        <dbReference type="Proteomes" id="UP001060112"/>
    </source>
</evidence>
<keyword evidence="1" id="KW-0812">Transmembrane</keyword>
<gene>
    <name evidence="3" type="ORF">NMU03_08425</name>
</gene>
<evidence type="ECO:0000256" key="1">
    <source>
        <dbReference type="SAM" id="Phobius"/>
    </source>
</evidence>
<keyword evidence="1" id="KW-1133">Transmembrane helix</keyword>